<feature type="chain" id="PRO_5026720364" description="SnoaL-like domain-containing protein" evidence="1">
    <location>
        <begin position="25"/>
        <end position="196"/>
    </location>
</feature>
<accession>A0A6L6XM00</accession>
<feature type="signal peptide" evidence="1">
    <location>
        <begin position="1"/>
        <end position="24"/>
    </location>
</feature>
<evidence type="ECO:0000256" key="1">
    <source>
        <dbReference type="SAM" id="SignalP"/>
    </source>
</evidence>
<evidence type="ECO:0008006" key="4">
    <source>
        <dbReference type="Google" id="ProtNLM"/>
    </source>
</evidence>
<evidence type="ECO:0000313" key="2">
    <source>
        <dbReference type="EMBL" id="MVQ47773.1"/>
    </source>
</evidence>
<dbReference type="AlphaFoldDB" id="A0A6L6XM00"/>
<name>A0A6L6XM00_9ACTN</name>
<organism evidence="2 3">
    <name type="scientific">Nocardioides agri</name>
    <dbReference type="NCBI Taxonomy" id="2682843"/>
    <lineage>
        <taxon>Bacteria</taxon>
        <taxon>Bacillati</taxon>
        <taxon>Actinomycetota</taxon>
        <taxon>Actinomycetes</taxon>
        <taxon>Propionibacteriales</taxon>
        <taxon>Nocardioidaceae</taxon>
        <taxon>Nocardioides</taxon>
    </lineage>
</organism>
<proteinExistence type="predicted"/>
<gene>
    <name evidence="2" type="ORF">GON03_01175</name>
</gene>
<dbReference type="RefSeq" id="WP_157339878.1">
    <property type="nucleotide sequence ID" value="NZ_WSEK01000003.1"/>
</dbReference>
<dbReference type="PROSITE" id="PS51257">
    <property type="entry name" value="PROKAR_LIPOPROTEIN"/>
    <property type="match status" value="1"/>
</dbReference>
<dbReference type="EMBL" id="WSEK01000003">
    <property type="protein sequence ID" value="MVQ47773.1"/>
    <property type="molecule type" value="Genomic_DNA"/>
</dbReference>
<sequence>MSQRVRRAASTIAAAVVLTLLASACSGDDEQTRDGPEPAAVASEVPEEVVVTDLGFGAVEGRLPRARRDALASEVQAVVDEWVDAAYLGDYPRTDFSAAWAHFTPGARRQAERDAALMSNSDIGAKIDGVEAETRRVRLDVLAVRQRPMGVTAHVVLRFATAGSMAQEMRVAARLYLTEGDQGWQVFGYDVTKGTV</sequence>
<evidence type="ECO:0000313" key="3">
    <source>
        <dbReference type="Proteomes" id="UP000473525"/>
    </source>
</evidence>
<keyword evidence="3" id="KW-1185">Reference proteome</keyword>
<comment type="caution">
    <text evidence="2">The sequence shown here is derived from an EMBL/GenBank/DDBJ whole genome shotgun (WGS) entry which is preliminary data.</text>
</comment>
<dbReference type="Proteomes" id="UP000473525">
    <property type="component" value="Unassembled WGS sequence"/>
</dbReference>
<reference evidence="2 3" key="1">
    <citation type="submission" date="2019-12" db="EMBL/GenBank/DDBJ databases">
        <authorList>
            <person name="Huq M.A."/>
        </authorList>
    </citation>
    <scope>NUCLEOTIDE SEQUENCE [LARGE SCALE GENOMIC DNA]</scope>
    <source>
        <strain evidence="2 3">MAH-18</strain>
    </source>
</reference>
<keyword evidence="1" id="KW-0732">Signal</keyword>
<protein>
    <recommendedName>
        <fullName evidence="4">SnoaL-like domain-containing protein</fullName>
    </recommendedName>
</protein>